<keyword evidence="1" id="KW-0472">Membrane</keyword>
<reference evidence="3" key="1">
    <citation type="journal article" date="2015" name="ISME J.">
        <title>Draft Genome Sequence of Streptomyces incarnatus NRRL8089, which Produces the Nucleoside Antibiotic Sinefungin.</title>
        <authorList>
            <person name="Oshima K."/>
            <person name="Hattori M."/>
            <person name="Shimizu H."/>
            <person name="Fukuda K."/>
            <person name="Nemoto M."/>
            <person name="Inagaki K."/>
            <person name="Tamura T."/>
        </authorList>
    </citation>
    <scope>NUCLEOTIDE SEQUENCE</scope>
    <source>
        <strain evidence="3">FACHB-1375</strain>
    </source>
</reference>
<organism evidence="3 4">
    <name type="scientific">Aerosakkonema funiforme FACHB-1375</name>
    <dbReference type="NCBI Taxonomy" id="2949571"/>
    <lineage>
        <taxon>Bacteria</taxon>
        <taxon>Bacillati</taxon>
        <taxon>Cyanobacteriota</taxon>
        <taxon>Cyanophyceae</taxon>
        <taxon>Oscillatoriophycideae</taxon>
        <taxon>Aerosakkonematales</taxon>
        <taxon>Aerosakkonemataceae</taxon>
        <taxon>Aerosakkonema</taxon>
    </lineage>
</organism>
<evidence type="ECO:0000313" key="3">
    <source>
        <dbReference type="EMBL" id="MBD2179698.1"/>
    </source>
</evidence>
<proteinExistence type="predicted"/>
<keyword evidence="1" id="KW-1133">Transmembrane helix</keyword>
<feature type="transmembrane region" description="Helical" evidence="1">
    <location>
        <begin position="16"/>
        <end position="37"/>
    </location>
</feature>
<protein>
    <submittedName>
        <fullName evidence="3">Endonuclease/exonuclease/phosphatase family protein</fullName>
    </submittedName>
</protein>
<dbReference type="PANTHER" id="PTHR14859:SF1">
    <property type="entry name" value="PGAP2-INTERACTING PROTEIN"/>
    <property type="match status" value="1"/>
</dbReference>
<dbReference type="InterPro" id="IPR005135">
    <property type="entry name" value="Endo/exonuclease/phosphatase"/>
</dbReference>
<keyword evidence="3" id="KW-0255">Endonuclease</keyword>
<name>A0A926V9D7_9CYAN</name>
<feature type="transmembrane region" description="Helical" evidence="1">
    <location>
        <begin position="43"/>
        <end position="66"/>
    </location>
</feature>
<sequence length="348" mass="40361">MNADVIKSWAFLKRAIALLAYGYSALIIVYFLLRLIFWDQFWVVGLVSSFIPLILLPILILPVLALGMIKKRWFSIASSIACILLISWLHLKYFSPHPIQTTSSQLNIKVLSLNCSWYKTSSENLTSLIQKEAPDIVFLQEVVKKHTQRAFVWLKSTYPYQFAAPETGILSKYPIEFSEILHLAGHRDIQQRAIIKIDNRDIIVYNIQVKSPWINYQKILPFVSIPFYDYRERSQEIQDLLQRLQKETLPLIVAGDFNMTDQSQDYHYLATVLQNSFQSSGMGFGFTWPHGWELSFLIKNSPWKLNYPIFRIDHIWYSKDWGSRASKVLPTTGSDHLPVTTELIQIPS</sequence>
<dbReference type="Pfam" id="PF03372">
    <property type="entry name" value="Exo_endo_phos"/>
    <property type="match status" value="1"/>
</dbReference>
<dbReference type="EMBL" id="JACJPW010000001">
    <property type="protein sequence ID" value="MBD2179698.1"/>
    <property type="molecule type" value="Genomic_DNA"/>
</dbReference>
<feature type="transmembrane region" description="Helical" evidence="1">
    <location>
        <begin position="73"/>
        <end position="91"/>
    </location>
</feature>
<evidence type="ECO:0000313" key="4">
    <source>
        <dbReference type="Proteomes" id="UP000641646"/>
    </source>
</evidence>
<dbReference type="Proteomes" id="UP000641646">
    <property type="component" value="Unassembled WGS sequence"/>
</dbReference>
<evidence type="ECO:0000259" key="2">
    <source>
        <dbReference type="Pfam" id="PF03372"/>
    </source>
</evidence>
<gene>
    <name evidence="3" type="ORF">H6G03_00990</name>
</gene>
<reference evidence="3" key="2">
    <citation type="submission" date="2020-08" db="EMBL/GenBank/DDBJ databases">
        <authorList>
            <person name="Chen M."/>
            <person name="Teng W."/>
            <person name="Zhao L."/>
            <person name="Hu C."/>
            <person name="Zhou Y."/>
            <person name="Han B."/>
            <person name="Song L."/>
            <person name="Shu W."/>
        </authorList>
    </citation>
    <scope>NUCLEOTIDE SEQUENCE</scope>
    <source>
        <strain evidence="3">FACHB-1375</strain>
    </source>
</reference>
<dbReference type="PANTHER" id="PTHR14859">
    <property type="entry name" value="CALCOFLUOR WHITE HYPERSENSITIVE PROTEIN PRECURSOR"/>
    <property type="match status" value="1"/>
</dbReference>
<evidence type="ECO:0000256" key="1">
    <source>
        <dbReference type="SAM" id="Phobius"/>
    </source>
</evidence>
<keyword evidence="3" id="KW-0378">Hydrolase</keyword>
<dbReference type="GO" id="GO:0004519">
    <property type="term" value="F:endonuclease activity"/>
    <property type="evidence" value="ECO:0007669"/>
    <property type="project" value="UniProtKB-KW"/>
</dbReference>
<accession>A0A926V9D7</accession>
<dbReference type="GO" id="GO:0006506">
    <property type="term" value="P:GPI anchor biosynthetic process"/>
    <property type="evidence" value="ECO:0007669"/>
    <property type="project" value="TreeGrafter"/>
</dbReference>
<keyword evidence="4" id="KW-1185">Reference proteome</keyword>
<dbReference type="InterPro" id="IPR036691">
    <property type="entry name" value="Endo/exonu/phosph_ase_sf"/>
</dbReference>
<dbReference type="AlphaFoldDB" id="A0A926V9D7"/>
<dbReference type="SUPFAM" id="SSF56219">
    <property type="entry name" value="DNase I-like"/>
    <property type="match status" value="1"/>
</dbReference>
<keyword evidence="3" id="KW-0540">Nuclease</keyword>
<dbReference type="InterPro" id="IPR051916">
    <property type="entry name" value="GPI-anchor_lipid_remodeler"/>
</dbReference>
<dbReference type="Gene3D" id="3.60.10.10">
    <property type="entry name" value="Endonuclease/exonuclease/phosphatase"/>
    <property type="match status" value="1"/>
</dbReference>
<feature type="domain" description="Endonuclease/exonuclease/phosphatase" evidence="2">
    <location>
        <begin position="111"/>
        <end position="336"/>
    </location>
</feature>
<dbReference type="GO" id="GO:0016020">
    <property type="term" value="C:membrane"/>
    <property type="evidence" value="ECO:0007669"/>
    <property type="project" value="GOC"/>
</dbReference>
<dbReference type="RefSeq" id="WP_190461116.1">
    <property type="nucleotide sequence ID" value="NZ_JACJPW010000001.1"/>
</dbReference>
<keyword evidence="1" id="KW-0812">Transmembrane</keyword>
<comment type="caution">
    <text evidence="3">The sequence shown here is derived from an EMBL/GenBank/DDBJ whole genome shotgun (WGS) entry which is preliminary data.</text>
</comment>